<evidence type="ECO:0000256" key="15">
    <source>
        <dbReference type="ARBA" id="ARBA00022840"/>
    </source>
</evidence>
<evidence type="ECO:0000256" key="11">
    <source>
        <dbReference type="ARBA" id="ARBA00022679"/>
    </source>
</evidence>
<comment type="similarity">
    <text evidence="6">Belongs to the phosphoglycerate kinase family.</text>
</comment>
<keyword evidence="19" id="KW-0324">Glycolysis</keyword>
<evidence type="ECO:0000256" key="7">
    <source>
        <dbReference type="ARBA" id="ARBA00012513"/>
    </source>
</evidence>
<dbReference type="InterPro" id="IPR001576">
    <property type="entry name" value="Phosphoglycerate_kinase"/>
</dbReference>
<comment type="subunit">
    <text evidence="23">Monomer. Interacts with kinase MAPK1/ERK2; the interaction is direct, occurs under hypoxic conditions, and promotes its interaction with PIN1. Interacts with peptidyl-prolyl cis-trans isomerase PIN1; the interaction is direct, occurs under hypoxic conditions, and targets the protein to the mitochondrion by promoting interactions with the TOM complex. Interacts with mitochondrial circRNA mcPGK1 (via its 2nd stem-loop); the interaction is direct and targets the protein to the mitochondrion by promoting interactions with the TOM complex. Interacts with pyruvate dehydrogenase kinase PDK1; the interaction is direct, occurs under hypoxic conditions and leads to PDK1-mediated inhibition of pyruvate dehydrogenase complex activity.</text>
</comment>
<dbReference type="InterPro" id="IPR015824">
    <property type="entry name" value="Phosphoglycerate_kinase_N"/>
</dbReference>
<dbReference type="Gene3D" id="3.40.50.1260">
    <property type="entry name" value="Phosphoglycerate kinase, N-terminal domain"/>
    <property type="match status" value="1"/>
</dbReference>
<evidence type="ECO:0000256" key="1">
    <source>
        <dbReference type="ARBA" id="ARBA00000642"/>
    </source>
</evidence>
<evidence type="ECO:0000256" key="5">
    <source>
        <dbReference type="ARBA" id="ARBA00004838"/>
    </source>
</evidence>
<evidence type="ECO:0000256" key="3">
    <source>
        <dbReference type="ARBA" id="ARBA00004305"/>
    </source>
</evidence>
<protein>
    <recommendedName>
        <fullName evidence="21">Phosphoglycerate kinase 1</fullName>
        <ecNumber evidence="7">2.7.11.1</ecNumber>
        <ecNumber evidence="8">2.7.2.3</ecNumber>
    </recommendedName>
</protein>
<evidence type="ECO:0000256" key="2">
    <source>
        <dbReference type="ARBA" id="ARBA00001946"/>
    </source>
</evidence>
<dbReference type="GO" id="GO:0004618">
    <property type="term" value="F:phosphoglycerate kinase activity"/>
    <property type="evidence" value="ECO:0007669"/>
    <property type="project" value="UniProtKB-EC"/>
</dbReference>
<evidence type="ECO:0000313" key="26">
    <source>
        <dbReference type="Proteomes" id="UP000335636"/>
    </source>
</evidence>
<dbReference type="GO" id="GO:0043531">
    <property type="term" value="F:ADP binding"/>
    <property type="evidence" value="ECO:0007669"/>
    <property type="project" value="TreeGrafter"/>
</dbReference>
<comment type="catalytic activity">
    <reaction evidence="1">
        <text>(2R)-3-phosphoglycerate + ATP = (2R)-3-phospho-glyceroyl phosphate + ADP</text>
        <dbReference type="Rhea" id="RHEA:14801"/>
        <dbReference type="ChEBI" id="CHEBI:30616"/>
        <dbReference type="ChEBI" id="CHEBI:57604"/>
        <dbReference type="ChEBI" id="CHEBI:58272"/>
        <dbReference type="ChEBI" id="CHEBI:456216"/>
        <dbReference type="EC" id="2.7.2.3"/>
    </reaction>
</comment>
<evidence type="ECO:0000256" key="12">
    <source>
        <dbReference type="ARBA" id="ARBA00022723"/>
    </source>
</evidence>
<keyword evidence="13" id="KW-0547">Nucleotide-binding</keyword>
<keyword evidence="17" id="KW-0007">Acetylation</keyword>
<dbReference type="EC" id="2.7.11.1" evidence="7"/>
<keyword evidence="18" id="KW-0496">Mitochondrion</keyword>
<dbReference type="GO" id="GO:0006096">
    <property type="term" value="P:glycolytic process"/>
    <property type="evidence" value="ECO:0007669"/>
    <property type="project" value="UniProtKB-UniPathway"/>
</dbReference>
<evidence type="ECO:0000256" key="20">
    <source>
        <dbReference type="ARBA" id="ARBA00023278"/>
    </source>
</evidence>
<dbReference type="GO" id="GO:0005759">
    <property type="term" value="C:mitochondrial matrix"/>
    <property type="evidence" value="ECO:0007669"/>
    <property type="project" value="UniProtKB-SubCell"/>
</dbReference>
<keyword evidence="20" id="KW-0379">Hydroxylation</keyword>
<comment type="catalytic activity">
    <reaction evidence="22">
        <text>L-seryl-[protein] + ATP = O-phospho-L-seryl-[protein] + ADP + H(+)</text>
        <dbReference type="Rhea" id="RHEA:17989"/>
        <dbReference type="Rhea" id="RHEA-COMP:9863"/>
        <dbReference type="Rhea" id="RHEA-COMP:11604"/>
        <dbReference type="ChEBI" id="CHEBI:15378"/>
        <dbReference type="ChEBI" id="CHEBI:29999"/>
        <dbReference type="ChEBI" id="CHEBI:30616"/>
        <dbReference type="ChEBI" id="CHEBI:83421"/>
        <dbReference type="ChEBI" id="CHEBI:456216"/>
        <dbReference type="EC" id="2.7.11.1"/>
    </reaction>
</comment>
<dbReference type="GO" id="GO:0005524">
    <property type="term" value="F:ATP binding"/>
    <property type="evidence" value="ECO:0007669"/>
    <property type="project" value="UniProtKB-KW"/>
</dbReference>
<evidence type="ECO:0000313" key="25">
    <source>
        <dbReference type="EMBL" id="VTJ64098.1"/>
    </source>
</evidence>
<dbReference type="AlphaFoldDB" id="A0A5E4B349"/>
<dbReference type="PANTHER" id="PTHR11406">
    <property type="entry name" value="PHOSPHOGLYCERATE KINASE"/>
    <property type="match status" value="1"/>
</dbReference>
<accession>A0A5E4B349</accession>
<dbReference type="EMBL" id="WJEC01001325">
    <property type="protein sequence ID" value="KAF7479104.1"/>
    <property type="molecule type" value="Genomic_DNA"/>
</dbReference>
<keyword evidence="11" id="KW-0808">Transferase</keyword>
<dbReference type="Pfam" id="PF00162">
    <property type="entry name" value="PGK"/>
    <property type="match status" value="1"/>
</dbReference>
<keyword evidence="9" id="KW-0963">Cytoplasm</keyword>
<evidence type="ECO:0000256" key="13">
    <source>
        <dbReference type="ARBA" id="ARBA00022741"/>
    </source>
</evidence>
<dbReference type="GO" id="GO:0004674">
    <property type="term" value="F:protein serine/threonine kinase activity"/>
    <property type="evidence" value="ECO:0007669"/>
    <property type="project" value="UniProtKB-EC"/>
</dbReference>
<evidence type="ECO:0000256" key="21">
    <source>
        <dbReference type="ARBA" id="ARBA00039847"/>
    </source>
</evidence>
<keyword evidence="26" id="KW-1185">Reference proteome</keyword>
<reference evidence="24" key="2">
    <citation type="submission" date="2020-08" db="EMBL/GenBank/DDBJ databases">
        <authorList>
            <person name="Shumante A."/>
            <person name="Zimin A.V."/>
            <person name="Puiu D."/>
            <person name="Salzberg S.L."/>
        </authorList>
    </citation>
    <scope>NUCLEOTIDE SEQUENCE</scope>
    <source>
        <strain evidence="24">WC2-LM</strain>
        <tissue evidence="24">Liver</tissue>
    </source>
</reference>
<dbReference type="PANTHER" id="PTHR11406:SF14">
    <property type="entry name" value="PHOSPHOGLYCERATE KINASE 1"/>
    <property type="match status" value="1"/>
</dbReference>
<keyword evidence="10" id="KW-0597">Phosphoprotein</keyword>
<comment type="cofactor">
    <cofactor evidence="2">
        <name>Mg(2+)</name>
        <dbReference type="ChEBI" id="CHEBI:18420"/>
    </cofactor>
</comment>
<evidence type="ECO:0000256" key="14">
    <source>
        <dbReference type="ARBA" id="ARBA00022777"/>
    </source>
</evidence>
<evidence type="ECO:0000256" key="4">
    <source>
        <dbReference type="ARBA" id="ARBA00004514"/>
    </source>
</evidence>
<evidence type="ECO:0000256" key="16">
    <source>
        <dbReference type="ARBA" id="ARBA00022842"/>
    </source>
</evidence>
<dbReference type="SUPFAM" id="SSF53748">
    <property type="entry name" value="Phosphoglycerate kinase"/>
    <property type="match status" value="1"/>
</dbReference>
<evidence type="ECO:0000256" key="10">
    <source>
        <dbReference type="ARBA" id="ARBA00022553"/>
    </source>
</evidence>
<dbReference type="InterPro" id="IPR036043">
    <property type="entry name" value="Phosphoglycerate_kinase_sf"/>
</dbReference>
<dbReference type="UniPathway" id="UPA00109">
    <property type="reaction ID" value="UER00185"/>
</dbReference>
<evidence type="ECO:0000256" key="22">
    <source>
        <dbReference type="ARBA" id="ARBA00048679"/>
    </source>
</evidence>
<evidence type="ECO:0000256" key="17">
    <source>
        <dbReference type="ARBA" id="ARBA00022990"/>
    </source>
</evidence>
<gene>
    <name evidence="24" type="ORF">GHT09_009775</name>
    <name evidence="25" type="ORF">MONAX_5E047435</name>
</gene>
<comment type="subcellular location">
    <subcellularLocation>
        <location evidence="4">Cytoplasm</location>
        <location evidence="4">Cytosol</location>
    </subcellularLocation>
    <subcellularLocation>
        <location evidence="3">Mitochondrion matrix</location>
    </subcellularLocation>
</comment>
<dbReference type="GO" id="GO:0006094">
    <property type="term" value="P:gluconeogenesis"/>
    <property type="evidence" value="ECO:0007669"/>
    <property type="project" value="TreeGrafter"/>
</dbReference>
<keyword evidence="12" id="KW-0479">Metal-binding</keyword>
<keyword evidence="16" id="KW-0460">Magnesium</keyword>
<evidence type="ECO:0000256" key="19">
    <source>
        <dbReference type="ARBA" id="ARBA00023152"/>
    </source>
</evidence>
<reference evidence="25 26" key="1">
    <citation type="submission" date="2019-04" db="EMBL/GenBank/DDBJ databases">
        <authorList>
            <person name="Alioto T."/>
            <person name="Alioto T."/>
        </authorList>
    </citation>
    <scope>NUCLEOTIDE SEQUENCE [LARGE SCALE GENOMIC DNA]</scope>
</reference>
<keyword evidence="15" id="KW-0067">ATP-binding</keyword>
<sequence>MKKELSYFAKALESQERLFLDFIGRAKFADQIQLINNMLEKVNEMIIGSGMAFTFLKILNLEIDTSLFDEEGSKTVKDHMSKAEKNGVKITLPVDFVTTDKFDEMPRLAKPLWPLAYLMAGWTWTVVLRAARSMLRLSIGLSKLYGMDLWVSLNGNFFSGAVSLS</sequence>
<evidence type="ECO:0000256" key="6">
    <source>
        <dbReference type="ARBA" id="ARBA00008982"/>
    </source>
</evidence>
<organism evidence="25 26">
    <name type="scientific">Marmota monax</name>
    <name type="common">Woodchuck</name>
    <dbReference type="NCBI Taxonomy" id="9995"/>
    <lineage>
        <taxon>Eukaryota</taxon>
        <taxon>Metazoa</taxon>
        <taxon>Chordata</taxon>
        <taxon>Craniata</taxon>
        <taxon>Vertebrata</taxon>
        <taxon>Euteleostomi</taxon>
        <taxon>Mammalia</taxon>
        <taxon>Eutheria</taxon>
        <taxon>Euarchontoglires</taxon>
        <taxon>Glires</taxon>
        <taxon>Rodentia</taxon>
        <taxon>Sciuromorpha</taxon>
        <taxon>Sciuridae</taxon>
        <taxon>Xerinae</taxon>
        <taxon>Marmotini</taxon>
        <taxon>Marmota</taxon>
    </lineage>
</organism>
<evidence type="ECO:0000256" key="23">
    <source>
        <dbReference type="ARBA" id="ARBA00050004"/>
    </source>
</evidence>
<dbReference type="Proteomes" id="UP000335636">
    <property type="component" value="Unassembled WGS sequence"/>
</dbReference>
<proteinExistence type="inferred from homology"/>
<evidence type="ECO:0000313" key="24">
    <source>
        <dbReference type="EMBL" id="KAF7479104.1"/>
    </source>
</evidence>
<dbReference type="EC" id="2.7.2.3" evidence="8"/>
<evidence type="ECO:0000256" key="9">
    <source>
        <dbReference type="ARBA" id="ARBA00022490"/>
    </source>
</evidence>
<dbReference type="Proteomes" id="UP000662637">
    <property type="component" value="Unassembled WGS sequence"/>
</dbReference>
<evidence type="ECO:0000256" key="8">
    <source>
        <dbReference type="ARBA" id="ARBA00013061"/>
    </source>
</evidence>
<name>A0A5E4B349_MARMO</name>
<dbReference type="GO" id="GO:0046872">
    <property type="term" value="F:metal ion binding"/>
    <property type="evidence" value="ECO:0007669"/>
    <property type="project" value="UniProtKB-KW"/>
</dbReference>
<evidence type="ECO:0000256" key="18">
    <source>
        <dbReference type="ARBA" id="ARBA00023128"/>
    </source>
</evidence>
<keyword evidence="14" id="KW-0418">Kinase</keyword>
<dbReference type="GO" id="GO:0005829">
    <property type="term" value="C:cytosol"/>
    <property type="evidence" value="ECO:0007669"/>
    <property type="project" value="UniProtKB-SubCell"/>
</dbReference>
<dbReference type="FunFam" id="3.40.50.1260:FF:000031">
    <property type="entry name" value="Phosphoglycerate kinase 1"/>
    <property type="match status" value="1"/>
</dbReference>
<dbReference type="EMBL" id="CABDUW010000252">
    <property type="protein sequence ID" value="VTJ64098.1"/>
    <property type="molecule type" value="Genomic_DNA"/>
</dbReference>
<comment type="pathway">
    <text evidence="5">Carbohydrate degradation; glycolysis; pyruvate from D-glyceraldehyde 3-phosphate: step 2/5.</text>
</comment>